<reference evidence="1 2" key="1">
    <citation type="submission" date="2022-07" db="EMBL/GenBank/DDBJ databases">
        <title>Bombella genomes.</title>
        <authorList>
            <person name="Harer L."/>
            <person name="Styblova S."/>
            <person name="Ehrmann M."/>
        </authorList>
    </citation>
    <scope>NUCLEOTIDE SEQUENCE [LARGE SCALE GENOMIC DNA]</scope>
    <source>
        <strain evidence="1 2">TMW 2.2558</strain>
    </source>
</reference>
<dbReference type="RefSeq" id="WP_266107142.1">
    <property type="nucleotide sequence ID" value="NZ_JANIDW010000009.1"/>
</dbReference>
<dbReference type="InterPro" id="IPR021283">
    <property type="entry name" value="Phage_Wedge1"/>
</dbReference>
<name>A0ABT3WEL8_9PROT</name>
<accession>A0ABT3WEL8</accession>
<evidence type="ECO:0000313" key="2">
    <source>
        <dbReference type="Proteomes" id="UP001165648"/>
    </source>
</evidence>
<dbReference type="Proteomes" id="UP001165648">
    <property type="component" value="Unassembled WGS sequence"/>
</dbReference>
<keyword evidence="2" id="KW-1185">Reference proteome</keyword>
<dbReference type="EMBL" id="JANIDW010000009">
    <property type="protein sequence ID" value="MCX5615341.1"/>
    <property type="molecule type" value="Genomic_DNA"/>
</dbReference>
<gene>
    <name evidence="1" type="ORF">NQF64_08850</name>
</gene>
<dbReference type="Pfam" id="PF11041">
    <property type="entry name" value="Phage_Wedge1"/>
    <property type="match status" value="1"/>
</dbReference>
<comment type="caution">
    <text evidence="1">The sequence shown here is derived from an EMBL/GenBank/DDBJ whole genome shotgun (WGS) entry which is preliminary data.</text>
</comment>
<evidence type="ECO:0000313" key="1">
    <source>
        <dbReference type="EMBL" id="MCX5615341.1"/>
    </source>
</evidence>
<organism evidence="1 2">
    <name type="scientific">Bombella saccharophila</name>
    <dbReference type="NCBI Taxonomy" id="2967338"/>
    <lineage>
        <taxon>Bacteria</taxon>
        <taxon>Pseudomonadati</taxon>
        <taxon>Pseudomonadota</taxon>
        <taxon>Alphaproteobacteria</taxon>
        <taxon>Acetobacterales</taxon>
        <taxon>Acetobacteraceae</taxon>
        <taxon>Bombella</taxon>
    </lineage>
</organism>
<protein>
    <submittedName>
        <fullName evidence="1">DUF2612 domain-containing protein</fullName>
    </submittedName>
</protein>
<sequence>MIDIRETILAQYANSPALTGIIGYFNAAIDPQNLIETFQQRVWNPLTATGWGLDVWGRIVGAQRIQKVSQPQFIGFDEADDGTNSARPFEDGIFYTGKSITENYALTDEAFRRLIFAKAAANISNGSIAQSNIILMRLFGGNGKVIYLSEGTAADGYLGFAEARGPANKPQTFENGIFFDDSSLGSANGTMTICHNWDLSPLDVTLIHQSGALPRPAGVHILYQRVYIP</sequence>
<proteinExistence type="predicted"/>